<evidence type="ECO:0000256" key="5">
    <source>
        <dbReference type="ARBA" id="ARBA00022692"/>
    </source>
</evidence>
<dbReference type="PANTHER" id="PTHR33908:SF11">
    <property type="entry name" value="MEMBRANE PROTEIN"/>
    <property type="match status" value="1"/>
</dbReference>
<keyword evidence="6 8" id="KW-1133">Transmembrane helix</keyword>
<protein>
    <submittedName>
        <fullName evidence="10">Glycosyltransferase family 39 protein</fullName>
    </submittedName>
</protein>
<dbReference type="EMBL" id="JACXWD010000070">
    <property type="protein sequence ID" value="MBD3869250.1"/>
    <property type="molecule type" value="Genomic_DNA"/>
</dbReference>
<keyword evidence="3" id="KW-0328">Glycosyltransferase</keyword>
<evidence type="ECO:0000256" key="8">
    <source>
        <dbReference type="SAM" id="Phobius"/>
    </source>
</evidence>
<name>A0A8J6Y1W8_9BACT</name>
<reference evidence="10 11" key="1">
    <citation type="submission" date="2020-08" db="EMBL/GenBank/DDBJ databases">
        <title>Acidobacteriota in marine sediments use diverse sulfur dissimilation pathways.</title>
        <authorList>
            <person name="Wasmund K."/>
        </authorList>
    </citation>
    <scope>NUCLEOTIDE SEQUENCE [LARGE SCALE GENOMIC DNA]</scope>
    <source>
        <strain evidence="10">MAG AM4</strain>
    </source>
</reference>
<sequence length="528" mass="59136">MSPFLLSPATIKPTMNLYKSQAAPLDWRLLTLIPGLKLLLHILVAGRYGYFRDELYFLDCARNLDWGYVDCAPLIGYYGKVALLLGGSLTAVRIIPAVAGAGLVLLTMLLARRMGGNPFAQALAGLCIVAAPIRLAIDGLLSMNAFEPLFWTGCIYLLIRIIRTGNSRLWIGFGVLAGLGLMNKHSTLLFGFAVLVALIFSGERRELRKRWIWLGGLVAGLIFLPNIIWQITHDFPTLEGLRNVAETGKNVQLNPLDFILQQVLLHNPLLLPVWVAGLVWLLAGKGRRLRMVGWIFLTLTATMIALKAKHYYLAPIFPMMFAAGAVAIEGWLFQRPKIRFKLWPKALILLYVLAAGAIIAPAILPFMPPEQLVAYQERIGLAPSKTEVAHVGPLEQRLGDQFGWEELVADVAFVYNSLPLQERARTGIYASNYGEAGALNQFGPAYGLPAPICAHQNHYFWGPPERDPDNLIWLQWSKEGVQWYCKEVEQVGEHFHPWGMAEENRPIYLCRGLKQPLSEIWDDLKHWN</sequence>
<evidence type="ECO:0000256" key="3">
    <source>
        <dbReference type="ARBA" id="ARBA00022676"/>
    </source>
</evidence>
<feature type="transmembrane region" description="Helical" evidence="8">
    <location>
        <begin position="312"/>
        <end position="334"/>
    </location>
</feature>
<evidence type="ECO:0000256" key="7">
    <source>
        <dbReference type="ARBA" id="ARBA00023136"/>
    </source>
</evidence>
<evidence type="ECO:0000313" key="11">
    <source>
        <dbReference type="Proteomes" id="UP000648239"/>
    </source>
</evidence>
<evidence type="ECO:0000259" key="9">
    <source>
        <dbReference type="Pfam" id="PF13231"/>
    </source>
</evidence>
<proteinExistence type="predicted"/>
<dbReference type="PANTHER" id="PTHR33908">
    <property type="entry name" value="MANNOSYLTRANSFERASE YKCB-RELATED"/>
    <property type="match status" value="1"/>
</dbReference>
<feature type="transmembrane region" description="Helical" evidence="8">
    <location>
        <begin position="169"/>
        <end position="199"/>
    </location>
</feature>
<feature type="transmembrane region" description="Helical" evidence="8">
    <location>
        <begin position="211"/>
        <end position="231"/>
    </location>
</feature>
<evidence type="ECO:0000256" key="6">
    <source>
        <dbReference type="ARBA" id="ARBA00022989"/>
    </source>
</evidence>
<comment type="subcellular location">
    <subcellularLocation>
        <location evidence="1">Cell membrane</location>
        <topology evidence="1">Multi-pass membrane protein</topology>
    </subcellularLocation>
</comment>
<dbReference type="GO" id="GO:0016763">
    <property type="term" value="F:pentosyltransferase activity"/>
    <property type="evidence" value="ECO:0007669"/>
    <property type="project" value="TreeGrafter"/>
</dbReference>
<feature type="transmembrane region" description="Helical" evidence="8">
    <location>
        <begin position="27"/>
        <end position="46"/>
    </location>
</feature>
<keyword evidence="7 8" id="KW-0472">Membrane</keyword>
<keyword evidence="5 8" id="KW-0812">Transmembrane</keyword>
<feature type="domain" description="Glycosyltransferase RgtA/B/C/D-like" evidence="9">
    <location>
        <begin position="73"/>
        <end position="229"/>
    </location>
</feature>
<feature type="transmembrane region" description="Helical" evidence="8">
    <location>
        <begin position="263"/>
        <end position="282"/>
    </location>
</feature>
<dbReference type="AlphaFoldDB" id="A0A8J6Y1W8"/>
<feature type="transmembrane region" description="Helical" evidence="8">
    <location>
        <begin position="346"/>
        <end position="367"/>
    </location>
</feature>
<evidence type="ECO:0000256" key="2">
    <source>
        <dbReference type="ARBA" id="ARBA00022475"/>
    </source>
</evidence>
<dbReference type="Pfam" id="PF13231">
    <property type="entry name" value="PMT_2"/>
    <property type="match status" value="1"/>
</dbReference>
<evidence type="ECO:0000256" key="1">
    <source>
        <dbReference type="ARBA" id="ARBA00004651"/>
    </source>
</evidence>
<gene>
    <name evidence="10" type="ORF">IFK94_14110</name>
</gene>
<evidence type="ECO:0000256" key="4">
    <source>
        <dbReference type="ARBA" id="ARBA00022679"/>
    </source>
</evidence>
<dbReference type="GO" id="GO:0005886">
    <property type="term" value="C:plasma membrane"/>
    <property type="evidence" value="ECO:0007669"/>
    <property type="project" value="UniProtKB-SubCell"/>
</dbReference>
<feature type="transmembrane region" description="Helical" evidence="8">
    <location>
        <begin position="289"/>
        <end position="306"/>
    </location>
</feature>
<dbReference type="GO" id="GO:0009103">
    <property type="term" value="P:lipopolysaccharide biosynthetic process"/>
    <property type="evidence" value="ECO:0007669"/>
    <property type="project" value="UniProtKB-ARBA"/>
</dbReference>
<dbReference type="Proteomes" id="UP000648239">
    <property type="component" value="Unassembled WGS sequence"/>
</dbReference>
<comment type="caution">
    <text evidence="10">The sequence shown here is derived from an EMBL/GenBank/DDBJ whole genome shotgun (WGS) entry which is preliminary data.</text>
</comment>
<feature type="transmembrane region" description="Helical" evidence="8">
    <location>
        <begin position="82"/>
        <end position="106"/>
    </location>
</feature>
<evidence type="ECO:0000313" key="10">
    <source>
        <dbReference type="EMBL" id="MBD3869250.1"/>
    </source>
</evidence>
<accession>A0A8J6Y1W8</accession>
<keyword evidence="2" id="KW-1003">Cell membrane</keyword>
<feature type="transmembrane region" description="Helical" evidence="8">
    <location>
        <begin position="144"/>
        <end position="163"/>
    </location>
</feature>
<dbReference type="InterPro" id="IPR050297">
    <property type="entry name" value="LipidA_mod_glycosyltrf_83"/>
</dbReference>
<keyword evidence="4" id="KW-0808">Transferase</keyword>
<dbReference type="InterPro" id="IPR038731">
    <property type="entry name" value="RgtA/B/C-like"/>
</dbReference>
<organism evidence="10 11">
    <name type="scientific">Candidatus Polarisedimenticola svalbardensis</name>
    <dbReference type="NCBI Taxonomy" id="2886004"/>
    <lineage>
        <taxon>Bacteria</taxon>
        <taxon>Pseudomonadati</taxon>
        <taxon>Acidobacteriota</taxon>
        <taxon>Candidatus Polarisedimenticolia</taxon>
        <taxon>Candidatus Polarisedimenticolales</taxon>
        <taxon>Candidatus Polarisedimenticolaceae</taxon>
        <taxon>Candidatus Polarisedimenticola</taxon>
    </lineage>
</organism>